<organism evidence="2 3">
    <name type="scientific">Podarcis muralis</name>
    <name type="common">Wall lizard</name>
    <name type="synonym">Lacerta muralis</name>
    <dbReference type="NCBI Taxonomy" id="64176"/>
    <lineage>
        <taxon>Eukaryota</taxon>
        <taxon>Metazoa</taxon>
        <taxon>Chordata</taxon>
        <taxon>Craniata</taxon>
        <taxon>Vertebrata</taxon>
        <taxon>Euteleostomi</taxon>
        <taxon>Lepidosauria</taxon>
        <taxon>Squamata</taxon>
        <taxon>Bifurcata</taxon>
        <taxon>Unidentata</taxon>
        <taxon>Episquamata</taxon>
        <taxon>Laterata</taxon>
        <taxon>Lacertibaenia</taxon>
        <taxon>Lacertidae</taxon>
        <taxon>Podarcis</taxon>
    </lineage>
</organism>
<dbReference type="InterPro" id="IPR019734">
    <property type="entry name" value="TPR_rpt"/>
</dbReference>
<reference evidence="2" key="3">
    <citation type="submission" date="2025-09" db="UniProtKB">
        <authorList>
            <consortium name="Ensembl"/>
        </authorList>
    </citation>
    <scope>IDENTIFICATION</scope>
</reference>
<reference evidence="2" key="2">
    <citation type="submission" date="2025-08" db="UniProtKB">
        <authorList>
            <consortium name="Ensembl"/>
        </authorList>
    </citation>
    <scope>IDENTIFICATION</scope>
</reference>
<dbReference type="Ensembl" id="ENSPMRT00000028743.1">
    <property type="protein sequence ID" value="ENSPMRP00000027096.1"/>
    <property type="gene ID" value="ENSPMRG00000017485.1"/>
</dbReference>
<evidence type="ECO:0000313" key="3">
    <source>
        <dbReference type="Proteomes" id="UP000472272"/>
    </source>
</evidence>
<dbReference type="CTD" id="164118"/>
<gene>
    <name evidence="2" type="primary">TTC24</name>
</gene>
<dbReference type="SUPFAM" id="SSF48452">
    <property type="entry name" value="TPR-like"/>
    <property type="match status" value="2"/>
</dbReference>
<evidence type="ECO:0000256" key="1">
    <source>
        <dbReference type="SAM" id="MobiDB-lite"/>
    </source>
</evidence>
<dbReference type="PANTHER" id="PTHR47050:SF2">
    <property type="entry name" value="TETRATRICOPEPTIDE REPEAT PROTEIN 24"/>
    <property type="match status" value="1"/>
</dbReference>
<reference evidence="2 3" key="1">
    <citation type="journal article" date="2019" name="Proc. Natl. Acad. Sci. U.S.A.">
        <title>Regulatory changes in pterin and carotenoid genes underlie balanced color polymorphisms in the wall lizard.</title>
        <authorList>
            <person name="Andrade P."/>
            <person name="Pinho C."/>
            <person name="Perez I de Lanuza G."/>
            <person name="Afonso S."/>
            <person name="Brejcha J."/>
            <person name="Rubin C.J."/>
            <person name="Wallerman O."/>
            <person name="Pereira P."/>
            <person name="Sabatino S.J."/>
            <person name="Bellati A."/>
            <person name="Pellitteri-Rosa D."/>
            <person name="Bosakova Z."/>
            <person name="Bunikis I."/>
            <person name="Carretero M.A."/>
            <person name="Feiner N."/>
            <person name="Marsik P."/>
            <person name="Pauperio F."/>
            <person name="Salvi D."/>
            <person name="Soler L."/>
            <person name="While G.M."/>
            <person name="Uller T."/>
            <person name="Font E."/>
            <person name="Andersson L."/>
            <person name="Carneiro M."/>
        </authorList>
    </citation>
    <scope>NUCLEOTIDE SEQUENCE</scope>
</reference>
<dbReference type="GeneTree" id="ENSGT00730000111346"/>
<keyword evidence="3" id="KW-1185">Reference proteome</keyword>
<dbReference type="AlphaFoldDB" id="A0A670JRP8"/>
<dbReference type="OMA" id="ASSCPMF"/>
<dbReference type="Pfam" id="PF13424">
    <property type="entry name" value="TPR_12"/>
    <property type="match status" value="1"/>
</dbReference>
<feature type="compositionally biased region" description="Basic and acidic residues" evidence="1">
    <location>
        <begin position="35"/>
        <end position="54"/>
    </location>
</feature>
<name>A0A670JRP8_PODMU</name>
<dbReference type="RefSeq" id="XP_028566788.1">
    <property type="nucleotide sequence ID" value="XM_028710955.1"/>
</dbReference>
<protein>
    <submittedName>
        <fullName evidence="2">Tetratricopeptide repeat domain 24</fullName>
    </submittedName>
</protein>
<dbReference type="Proteomes" id="UP000472272">
    <property type="component" value="Chromosome 16"/>
</dbReference>
<dbReference type="InterPro" id="IPR011990">
    <property type="entry name" value="TPR-like_helical_dom_sf"/>
</dbReference>
<dbReference type="OrthoDB" id="9991614at2759"/>
<evidence type="ECO:0000313" key="2">
    <source>
        <dbReference type="Ensembl" id="ENSPMRP00000027096.1"/>
    </source>
</evidence>
<accession>A0A670JRP8</accession>
<dbReference type="SMART" id="SM00028">
    <property type="entry name" value="TPR"/>
    <property type="match status" value="7"/>
</dbReference>
<dbReference type="Gene3D" id="1.25.40.10">
    <property type="entry name" value="Tetratricopeptide repeat domain"/>
    <property type="match status" value="3"/>
</dbReference>
<dbReference type="KEGG" id="pmua:114587043"/>
<dbReference type="GeneID" id="114587043"/>
<proteinExistence type="predicted"/>
<sequence length="663" mass="71934">MALEESSVLEAQLSPEEGGRQGSKVPNKKKKKWKGKAEAEAPGEPEKEGEVPLRKEAKIEDLTKAGHQALQLGAVGEALSCFKKAFALSLETSSAQARKVCAFNLGAAYVEAGKPEKGLEFLLKSHSEEGEAGEHLGDLFFNVGAAHEGLRDFPKALESFRKAQDHYHSVQAGSEASTYMKMGYCYLGMEDPSRAAQCFQEAGRAYVEVESLEAAAVALSKAGNYMLQSGEHGASEIVKVLNECRLLCERLSNKALLGKLYNDIGLCFSQLKIFSLAAESFERALPLCQTDADGRCEEAVVLQNLGAAHNTLGNFRKALGFHRRAASLHSALGNRRAQGQCFGNLAYALSQLDDHEAAGEHYLHALQAFKDSGDLPGQWQAYEGLGASHAHLRDPGKAILYYKEALTLLSKCQDVSGTAQERIVNKLTDALQNKLSMNSNFFHGGGILPSASMKQLPTSQTSSQVRFAMLPHRKNESLPPTLCHASESSVTQQCHQAQPIEEQSALAPWNQRSSQWGEMVVPHSSHLKPQQAAHGASVLVAATHGDRISTPGIPNGRAMFVSSSTEDTKQPMGTSACRNQTQANSNLNAFLHLDPSCHSCLQNRKSHNSQLTGPHECESGQLRARVLERAAPAPARPFASQSLEPRRQQGWGDRFKSIICALM</sequence>
<dbReference type="InterPro" id="IPR024812">
    <property type="entry name" value="TPR_24"/>
</dbReference>
<feature type="region of interest" description="Disordered" evidence="1">
    <location>
        <begin position="1"/>
        <end position="54"/>
    </location>
</feature>
<dbReference type="PANTHER" id="PTHR47050">
    <property type="entry name" value="TETRATRICOPEPTIDE REPEAT PROTEIN 24"/>
    <property type="match status" value="1"/>
</dbReference>